<dbReference type="SUPFAM" id="SSF49299">
    <property type="entry name" value="PKD domain"/>
    <property type="match status" value="1"/>
</dbReference>
<dbReference type="InterPro" id="IPR021720">
    <property type="entry name" value="Malectin_dom"/>
</dbReference>
<dbReference type="Gene3D" id="2.60.40.10">
    <property type="entry name" value="Immunoglobulins"/>
    <property type="match status" value="1"/>
</dbReference>
<dbReference type="CDD" id="cd04084">
    <property type="entry name" value="CBM6_xylanase-like"/>
    <property type="match status" value="1"/>
</dbReference>
<dbReference type="Pfam" id="PF03422">
    <property type="entry name" value="CBM_6"/>
    <property type="match status" value="1"/>
</dbReference>
<dbReference type="PROSITE" id="PS51175">
    <property type="entry name" value="CBM6"/>
    <property type="match status" value="1"/>
</dbReference>
<organism evidence="4 5">
    <name type="scientific">Rubritalea spongiae</name>
    <dbReference type="NCBI Taxonomy" id="430797"/>
    <lineage>
        <taxon>Bacteria</taxon>
        <taxon>Pseudomonadati</taxon>
        <taxon>Verrucomicrobiota</taxon>
        <taxon>Verrucomicrobiia</taxon>
        <taxon>Verrucomicrobiales</taxon>
        <taxon>Rubritaleaceae</taxon>
        <taxon>Rubritalea</taxon>
    </lineage>
</organism>
<dbReference type="CDD" id="cd00146">
    <property type="entry name" value="PKD"/>
    <property type="match status" value="1"/>
</dbReference>
<gene>
    <name evidence="4" type="ORF">ACFSQZ_15075</name>
</gene>
<dbReference type="Proteomes" id="UP001597297">
    <property type="component" value="Unassembled WGS sequence"/>
</dbReference>
<dbReference type="Pfam" id="PF06283">
    <property type="entry name" value="ThuA"/>
    <property type="match status" value="1"/>
</dbReference>
<dbReference type="Pfam" id="PF11721">
    <property type="entry name" value="Malectin"/>
    <property type="match status" value="1"/>
</dbReference>
<keyword evidence="5" id="KW-1185">Reference proteome</keyword>
<dbReference type="InterPro" id="IPR011042">
    <property type="entry name" value="6-blade_b-propeller_TolB-like"/>
</dbReference>
<dbReference type="InterPro" id="IPR029062">
    <property type="entry name" value="Class_I_gatase-like"/>
</dbReference>
<dbReference type="InterPro" id="IPR005084">
    <property type="entry name" value="CBM6"/>
</dbReference>
<dbReference type="InterPro" id="IPR032812">
    <property type="entry name" value="SbsA_Ig"/>
</dbReference>
<evidence type="ECO:0000259" key="3">
    <source>
        <dbReference type="PROSITE" id="PS51175"/>
    </source>
</evidence>
<protein>
    <submittedName>
        <fullName evidence="4">ThuA domain-containing protein</fullName>
    </submittedName>
</protein>
<dbReference type="Gene3D" id="2.60.120.430">
    <property type="entry name" value="Galactose-binding lectin"/>
    <property type="match status" value="1"/>
</dbReference>
<dbReference type="InterPro" id="IPR022409">
    <property type="entry name" value="PKD/Chitinase_dom"/>
</dbReference>
<dbReference type="SUPFAM" id="SSF52317">
    <property type="entry name" value="Class I glutamine amidotransferase-like"/>
    <property type="match status" value="1"/>
</dbReference>
<dbReference type="EMBL" id="JBHUJC010000046">
    <property type="protein sequence ID" value="MFD2277790.1"/>
    <property type="molecule type" value="Genomic_DNA"/>
</dbReference>
<keyword evidence="1" id="KW-0732">Signal</keyword>
<evidence type="ECO:0000313" key="5">
    <source>
        <dbReference type="Proteomes" id="UP001597297"/>
    </source>
</evidence>
<dbReference type="Pfam" id="PF13205">
    <property type="entry name" value="Big_5"/>
    <property type="match status" value="1"/>
</dbReference>
<dbReference type="SMART" id="SM00089">
    <property type="entry name" value="PKD"/>
    <property type="match status" value="1"/>
</dbReference>
<dbReference type="Gene3D" id="2.60.40.1220">
    <property type="match status" value="1"/>
</dbReference>
<dbReference type="InterPro" id="IPR006584">
    <property type="entry name" value="Cellulose-bd_IV"/>
</dbReference>
<dbReference type="InterPro" id="IPR035986">
    <property type="entry name" value="PKD_dom_sf"/>
</dbReference>
<dbReference type="InterPro" id="IPR008979">
    <property type="entry name" value="Galactose-bd-like_sf"/>
</dbReference>
<dbReference type="PANTHER" id="PTHR40469">
    <property type="entry name" value="SECRETED GLYCOSYL HYDROLASE"/>
    <property type="match status" value="1"/>
</dbReference>
<name>A0ABW5E8S3_9BACT</name>
<dbReference type="InterPro" id="IPR029010">
    <property type="entry name" value="ThuA-like"/>
</dbReference>
<dbReference type="Pfam" id="PF07995">
    <property type="entry name" value="GSDH"/>
    <property type="match status" value="1"/>
</dbReference>
<dbReference type="InterPro" id="IPR000601">
    <property type="entry name" value="PKD_dom"/>
</dbReference>
<dbReference type="Gene3D" id="2.120.10.30">
    <property type="entry name" value="TolB, C-terminal domain"/>
    <property type="match status" value="1"/>
</dbReference>
<dbReference type="SUPFAM" id="SSF50952">
    <property type="entry name" value="Soluble quinoprotein glucose dehydrogenase"/>
    <property type="match status" value="1"/>
</dbReference>
<dbReference type="Gene3D" id="3.40.50.880">
    <property type="match status" value="1"/>
</dbReference>
<evidence type="ECO:0000313" key="4">
    <source>
        <dbReference type="EMBL" id="MFD2277790.1"/>
    </source>
</evidence>
<proteinExistence type="predicted"/>
<feature type="domain" description="CBM6" evidence="3">
    <location>
        <begin position="913"/>
        <end position="1039"/>
    </location>
</feature>
<dbReference type="InterPro" id="IPR014755">
    <property type="entry name" value="Cu-Rt/internalin_Ig-like"/>
</dbReference>
<accession>A0ABW5E8S3</accession>
<sequence>MNVQHHKPFLTFVAALFTSMSLVFGHGFEVVVFTKAAGYSHASRDEGANAIAALGVDHDFGVTITDDAQTLIDALPNTHVVVFMSTTGDVLTDTQQTIFQSWYQSGKGFVGVHAATDTEADWEWYVDMVGATFQSHPPGTHEATVKFLDQVHPITNVIDSSTNERVLEWVVTDEWYDFVASPRGNAHVLAVVDEETYTGGGHGDDHPIAWCQEFDGGRSAYLANGHPEEIFSNEIMLGLMSNAIEWAAGELGGDSGATVDSNYEKVILDDQVSRPMAIDVAEDGRVFLVERFGAVKVHDQSTGITSTIGTLDAYTGGEFGVLGIALAPDFSTTNNLYINWSPNPGSEIYNRVSRFTLDANGDLDLTSEVVIIQVYLNRPTETNNNGHHIGGCLRFDTNGNLYISVGDNTDAYNWSPRNEDNIGLDSRKGSPNTNDFRGKILRITPNVGGGPVAHPNYTIPEGNLFSVGTPLARPEIYVMGCRNNFRFCIDPYTDWLYFGDVGPDANNINSGAYGGPLGHDEFNQVKEAGWYGWPYYIADSKAYYDGNGDPWTVATMQADLADYFANSSGFAGSLAEAGDPTLLTEPEPAWIWYTDKSEDTLEQFSELGDINRSAMAGQVYAHQPGYNFPQYYDGSLFIMEFMRNLILEVKTKPDGSIHEITRFAPNITFSRPIDMQFGPDGAMYVIEWGSSWSSGTSSNTKLIKVQYTREQSTPIAVASTDVTEGALPLTVNFNSSESSDPDNTELTFAWDFDGDQVIDSTDENPSYTYTQAGVYNAILTVTDADGLFSRSTITINVGNNRPVLTMLEPTAYSFFDWGDTVNFEFTVEDPEDGTSAAGQITDADVLFETSLGHVDHLHNFGQYNQLSGEILIARDDSHGFDDDLSIIFDAIYTDAGATGTESLTGIARAGMYPKITMAQVFNGQSGVSIALTDDSLGGEVDIVDIDDGDYIYFSDRNLNGIEAIRLRAASDSGCTVEVREGSPTGNLIGEISVPAGDGSTYLDYTGALNGVTPGGQEIYFIFVNPSASDLIKLNWINFRGTGATVIAGRPSVESINFIATNQVQITFDQEMDYATLAMLSNYTFGDSVTVTQATPSSDQESVILTLDGAEENHYYNLTLSNIEDLAGDRIEDNTQFTVLNFVTAEPLFYLGINAAGPSYTDSEGNLYVTDTAQSNATLLVNFARNTSSAAAAVASDFAAADSGVSASAPVNIITSANPSNQAVTAEGLSGLSVSNTGGAGRYTTNKGNYVGNAIVDSYIYDGDAFGSTSDSQLTINGLDAIEDGDEIKLTLWGVGDTDDSDVTFQVVYNGSVVGTQTTDYEDSSSTSVQFTFDKVANQNSIIVNWGSGGTTTGGFNGFALTVWKEPSGFTFSSSRTASRELEIANTSDDLLYLSERYTSGTSDLSYAIDVPNGRYQVLLRFAESYATTTDQRLFNVQIEGGSDLFSNDLDLFEQAGKNVAFDYLSEEVTVSDSTLNIDFQDRGVNNPTVNAIGIFQIVGNSEELPDPSFASYLRDSGLLTSAASDLDEDGLSSLLEYALGGDDDTHNSNRQPYLSISGDDFSFTFERPSNLPDILYIVEASDSLNSNTWKAITTSQSVTTQVNGMERVSFTNLETAATAAGFTEDNCFFRLRVELTELSE</sequence>
<dbReference type="InterPro" id="IPR013783">
    <property type="entry name" value="Ig-like_fold"/>
</dbReference>
<dbReference type="Pfam" id="PF18911">
    <property type="entry name" value="PKD_4"/>
    <property type="match status" value="1"/>
</dbReference>
<dbReference type="InterPro" id="IPR011041">
    <property type="entry name" value="Quinoprot_gluc/sorb_DH_b-prop"/>
</dbReference>
<dbReference type="SUPFAM" id="SSF49785">
    <property type="entry name" value="Galactose-binding domain-like"/>
    <property type="match status" value="2"/>
</dbReference>
<dbReference type="PROSITE" id="PS50093">
    <property type="entry name" value="PKD"/>
    <property type="match status" value="1"/>
</dbReference>
<feature type="domain" description="PKD" evidence="2">
    <location>
        <begin position="714"/>
        <end position="797"/>
    </location>
</feature>
<dbReference type="Gene3D" id="2.60.120.260">
    <property type="entry name" value="Galactose-binding domain-like"/>
    <property type="match status" value="1"/>
</dbReference>
<evidence type="ECO:0000259" key="2">
    <source>
        <dbReference type="PROSITE" id="PS50093"/>
    </source>
</evidence>
<dbReference type="RefSeq" id="WP_377093303.1">
    <property type="nucleotide sequence ID" value="NZ_JBHSJM010000001.1"/>
</dbReference>
<evidence type="ECO:0000256" key="1">
    <source>
        <dbReference type="ARBA" id="ARBA00022729"/>
    </source>
</evidence>
<dbReference type="InterPro" id="IPR012938">
    <property type="entry name" value="Glc/Sorbosone_DH"/>
</dbReference>
<reference evidence="5" key="1">
    <citation type="journal article" date="2019" name="Int. J. Syst. Evol. Microbiol.">
        <title>The Global Catalogue of Microorganisms (GCM) 10K type strain sequencing project: providing services to taxonomists for standard genome sequencing and annotation.</title>
        <authorList>
            <consortium name="The Broad Institute Genomics Platform"/>
            <consortium name="The Broad Institute Genome Sequencing Center for Infectious Disease"/>
            <person name="Wu L."/>
            <person name="Ma J."/>
        </authorList>
    </citation>
    <scope>NUCLEOTIDE SEQUENCE [LARGE SCALE GENOMIC DNA]</scope>
    <source>
        <strain evidence="5">JCM 16545</strain>
    </source>
</reference>
<dbReference type="PANTHER" id="PTHR40469:SF2">
    <property type="entry name" value="GALACTOSE-BINDING DOMAIN-LIKE SUPERFAMILY PROTEIN"/>
    <property type="match status" value="1"/>
</dbReference>
<comment type="caution">
    <text evidence="4">The sequence shown here is derived from an EMBL/GenBank/DDBJ whole genome shotgun (WGS) entry which is preliminary data.</text>
</comment>
<dbReference type="SMART" id="SM00606">
    <property type="entry name" value="CBD_IV"/>
    <property type="match status" value="1"/>
</dbReference>